<proteinExistence type="inferred from homology"/>
<feature type="transmembrane region" description="Helical" evidence="7">
    <location>
        <begin position="188"/>
        <end position="211"/>
    </location>
</feature>
<dbReference type="InterPro" id="IPR050901">
    <property type="entry name" value="BP-dep_ABC_trans_perm"/>
</dbReference>
<feature type="transmembrane region" description="Helical" evidence="7">
    <location>
        <begin position="114"/>
        <end position="135"/>
    </location>
</feature>
<feature type="domain" description="ABC transmembrane type-1" evidence="8">
    <location>
        <begin position="76"/>
        <end position="267"/>
    </location>
</feature>
<evidence type="ECO:0000256" key="3">
    <source>
        <dbReference type="ARBA" id="ARBA00022475"/>
    </source>
</evidence>
<keyword evidence="6 7" id="KW-0472">Membrane</keyword>
<gene>
    <name evidence="9" type="ORF">ABE41_006605</name>
</gene>
<evidence type="ECO:0000256" key="4">
    <source>
        <dbReference type="ARBA" id="ARBA00022692"/>
    </source>
</evidence>
<evidence type="ECO:0000256" key="5">
    <source>
        <dbReference type="ARBA" id="ARBA00022989"/>
    </source>
</evidence>
<name>A0A1B1Z2G9_9BACL</name>
<evidence type="ECO:0000259" key="8">
    <source>
        <dbReference type="PROSITE" id="PS50928"/>
    </source>
</evidence>
<dbReference type="OrthoDB" id="9810086at2"/>
<dbReference type="InterPro" id="IPR035906">
    <property type="entry name" value="MetI-like_sf"/>
</dbReference>
<dbReference type="RefSeq" id="WP_066287830.1">
    <property type="nucleotide sequence ID" value="NZ_CP016761.1"/>
</dbReference>
<keyword evidence="3" id="KW-1003">Cell membrane</keyword>
<dbReference type="PANTHER" id="PTHR32243:SF18">
    <property type="entry name" value="INNER MEMBRANE ABC TRANSPORTER PERMEASE PROTEIN YCJP"/>
    <property type="match status" value="1"/>
</dbReference>
<evidence type="ECO:0000256" key="1">
    <source>
        <dbReference type="ARBA" id="ARBA00004651"/>
    </source>
</evidence>
<evidence type="ECO:0000256" key="7">
    <source>
        <dbReference type="RuleBase" id="RU363032"/>
    </source>
</evidence>
<dbReference type="Proteomes" id="UP000077412">
    <property type="component" value="Chromosome"/>
</dbReference>
<feature type="transmembrane region" description="Helical" evidence="7">
    <location>
        <begin position="80"/>
        <end position="102"/>
    </location>
</feature>
<dbReference type="GO" id="GO:0055085">
    <property type="term" value="P:transmembrane transport"/>
    <property type="evidence" value="ECO:0007669"/>
    <property type="project" value="InterPro"/>
</dbReference>
<dbReference type="EMBL" id="CP016761">
    <property type="protein sequence ID" value="ANX11673.1"/>
    <property type="molecule type" value="Genomic_DNA"/>
</dbReference>
<dbReference type="SUPFAM" id="SSF161098">
    <property type="entry name" value="MetI-like"/>
    <property type="match status" value="1"/>
</dbReference>
<evidence type="ECO:0000256" key="6">
    <source>
        <dbReference type="ARBA" id="ARBA00023136"/>
    </source>
</evidence>
<reference evidence="9 10" key="1">
    <citation type="submission" date="2016-08" db="EMBL/GenBank/DDBJ databases">
        <title>Complete genome sequence of Fictibacillus arsenicus G25-54, a strain with toxicity to nematodes and a potential arsenic-resistance activity.</title>
        <authorList>
            <person name="Zheng Z."/>
        </authorList>
    </citation>
    <scope>NUCLEOTIDE SEQUENCE [LARGE SCALE GENOMIC DNA]</scope>
    <source>
        <strain evidence="9 10">G25-54</strain>
    </source>
</reference>
<dbReference type="CDD" id="cd06261">
    <property type="entry name" value="TM_PBP2"/>
    <property type="match status" value="1"/>
</dbReference>
<dbReference type="GO" id="GO:0005886">
    <property type="term" value="C:plasma membrane"/>
    <property type="evidence" value="ECO:0007669"/>
    <property type="project" value="UniProtKB-SubCell"/>
</dbReference>
<evidence type="ECO:0000256" key="2">
    <source>
        <dbReference type="ARBA" id="ARBA00022448"/>
    </source>
</evidence>
<keyword evidence="10" id="KW-1185">Reference proteome</keyword>
<accession>A0A1B1Z2G9</accession>
<dbReference type="Pfam" id="PF00528">
    <property type="entry name" value="BPD_transp_1"/>
    <property type="match status" value="1"/>
</dbReference>
<evidence type="ECO:0000313" key="10">
    <source>
        <dbReference type="Proteomes" id="UP000077412"/>
    </source>
</evidence>
<keyword evidence="2 7" id="KW-0813">Transport</keyword>
<evidence type="ECO:0000313" key="9">
    <source>
        <dbReference type="EMBL" id="ANX11673.1"/>
    </source>
</evidence>
<feature type="transmembrane region" description="Helical" evidence="7">
    <location>
        <begin position="147"/>
        <end position="167"/>
    </location>
</feature>
<dbReference type="PANTHER" id="PTHR32243">
    <property type="entry name" value="MALTOSE TRANSPORT SYSTEM PERMEASE-RELATED"/>
    <property type="match status" value="1"/>
</dbReference>
<feature type="transmembrane region" description="Helical" evidence="7">
    <location>
        <begin position="12"/>
        <end position="31"/>
    </location>
</feature>
<feature type="transmembrane region" description="Helical" evidence="7">
    <location>
        <begin position="246"/>
        <end position="267"/>
    </location>
</feature>
<dbReference type="KEGG" id="far:ABE41_006605"/>
<dbReference type="InterPro" id="IPR000515">
    <property type="entry name" value="MetI-like"/>
</dbReference>
<dbReference type="STRING" id="255247.ABE41_006605"/>
<organism evidence="9 10">
    <name type="scientific">Fictibacillus arsenicus</name>
    <dbReference type="NCBI Taxonomy" id="255247"/>
    <lineage>
        <taxon>Bacteria</taxon>
        <taxon>Bacillati</taxon>
        <taxon>Bacillota</taxon>
        <taxon>Bacilli</taxon>
        <taxon>Bacillales</taxon>
        <taxon>Fictibacillaceae</taxon>
        <taxon>Fictibacillus</taxon>
    </lineage>
</organism>
<comment type="subcellular location">
    <subcellularLocation>
        <location evidence="1 7">Cell membrane</location>
        <topology evidence="1 7">Multi-pass membrane protein</topology>
    </subcellularLocation>
</comment>
<dbReference type="AlphaFoldDB" id="A0A1B1Z2G9"/>
<keyword evidence="4 7" id="KW-0812">Transmembrane</keyword>
<protein>
    <submittedName>
        <fullName evidence="9">ABC transporter permease</fullName>
    </submittedName>
</protein>
<dbReference type="PROSITE" id="PS50928">
    <property type="entry name" value="ABC_TM1"/>
    <property type="match status" value="1"/>
</dbReference>
<keyword evidence="5 7" id="KW-1133">Transmembrane helix</keyword>
<dbReference type="Gene3D" id="1.10.3720.10">
    <property type="entry name" value="MetI-like"/>
    <property type="match status" value="1"/>
</dbReference>
<comment type="similarity">
    <text evidence="7">Belongs to the binding-protein-dependent transport system permease family.</text>
</comment>
<sequence length="282" mass="31762">MKHSRPFKALQYTFGILVAFFTLAPYLWLFISSISLRKDLTKVPLKWIPEHVTFSRYVDIFTNEGNEMAYTFKIAMGNTLFVGITVMLISIVVGSLAAYSIARYQFPFRNSITYVFLFSYMIPPVVIVIPLYLLLSELGMLDLKWTLVLLDLTFVIPYVVWVMQSYFRSFSKELEEAAMIDGASRLQILWKVVVPIVRPGLLATGVLSFLLTWEEFFFSLLFTSSLESKTISVAIAEFSGKNAVDYGMIATGGILATLPPLIIVAMFQKQLVSSMTAGGVKE</sequence>